<keyword evidence="9" id="KW-0812">Transmembrane</keyword>
<evidence type="ECO:0000313" key="13">
    <source>
        <dbReference type="Proteomes" id="UP000694257"/>
    </source>
</evidence>
<dbReference type="EC" id="2.7.13.3" evidence="2"/>
<organism evidence="12 13">
    <name type="scientific">Nocardia iowensis</name>
    <dbReference type="NCBI Taxonomy" id="204891"/>
    <lineage>
        <taxon>Bacteria</taxon>
        <taxon>Bacillati</taxon>
        <taxon>Actinomycetota</taxon>
        <taxon>Actinomycetes</taxon>
        <taxon>Mycobacteriales</taxon>
        <taxon>Nocardiaceae</taxon>
        <taxon>Nocardia</taxon>
    </lineage>
</organism>
<evidence type="ECO:0000259" key="11">
    <source>
        <dbReference type="Pfam" id="PF07730"/>
    </source>
</evidence>
<keyword evidence="6 12" id="KW-0418">Kinase</keyword>
<feature type="transmembrane region" description="Helical" evidence="9">
    <location>
        <begin position="20"/>
        <end position="44"/>
    </location>
</feature>
<comment type="catalytic activity">
    <reaction evidence="1">
        <text>ATP + protein L-histidine = ADP + protein N-phospho-L-histidine.</text>
        <dbReference type="EC" id="2.7.13.3"/>
    </reaction>
</comment>
<evidence type="ECO:0000256" key="8">
    <source>
        <dbReference type="ARBA" id="ARBA00023012"/>
    </source>
</evidence>
<feature type="domain" description="Histidine kinase/HSP90-like ATPase" evidence="10">
    <location>
        <begin position="300"/>
        <end position="378"/>
    </location>
</feature>
<dbReference type="PANTHER" id="PTHR24421:SF10">
    <property type="entry name" value="NITRATE_NITRITE SENSOR PROTEIN NARQ"/>
    <property type="match status" value="1"/>
</dbReference>
<keyword evidence="9" id="KW-0472">Membrane</keyword>
<evidence type="ECO:0000256" key="2">
    <source>
        <dbReference type="ARBA" id="ARBA00012438"/>
    </source>
</evidence>
<feature type="transmembrane region" description="Helical" evidence="9">
    <location>
        <begin position="84"/>
        <end position="110"/>
    </location>
</feature>
<dbReference type="Pfam" id="PF02518">
    <property type="entry name" value="HATPase_c"/>
    <property type="match status" value="1"/>
</dbReference>
<proteinExistence type="predicted"/>
<keyword evidence="4" id="KW-0808">Transferase</keyword>
<dbReference type="Pfam" id="PF07730">
    <property type="entry name" value="HisKA_3"/>
    <property type="match status" value="1"/>
</dbReference>
<evidence type="ECO:0000256" key="9">
    <source>
        <dbReference type="SAM" id="Phobius"/>
    </source>
</evidence>
<keyword evidence="5" id="KW-0547">Nucleotide-binding</keyword>
<dbReference type="EMBL" id="CP078145">
    <property type="protein sequence ID" value="QXN88542.1"/>
    <property type="molecule type" value="Genomic_DNA"/>
</dbReference>
<evidence type="ECO:0000256" key="4">
    <source>
        <dbReference type="ARBA" id="ARBA00022679"/>
    </source>
</evidence>
<keyword evidence="3" id="KW-0597">Phosphoprotein</keyword>
<sequence>MTTTLPTEAKVRGARRAGRIAVGLGLGVLMVPVDLAGMAGGLFAPRAAQSVVALEQCRLANLSSAPLRGHPTGHRAAGYLAVRALVGALTAIILMLIVAGLVVAVSVLIGAVTGGAVPVMDAPEPGRVTWMTAAVLVLPGLVLMYLAAQGLIGIVGMEVRLWNLFSRPGSGELEQRVVQLTSARAEVIEAIDEERRRIERDIHDGVQQRVVALSILLGRAERESEPRQQADMHRRALVETRNILDDLRAVSWRVYPAMLDRDGLRSALDALADRTPVPTHIDYRLTRRPPRPVESACYFTASEAITNVIKHAAAQRVDITVTQGAGSLTMLVRDDGRGGADPSGHGLTGIAARITALDGNMAIDSPAGGPTTIRVEVPCG</sequence>
<keyword evidence="7" id="KW-0067">ATP-binding</keyword>
<keyword evidence="13" id="KW-1185">Reference proteome</keyword>
<dbReference type="InterPro" id="IPR050482">
    <property type="entry name" value="Sensor_HK_TwoCompSys"/>
</dbReference>
<evidence type="ECO:0000313" key="12">
    <source>
        <dbReference type="EMBL" id="QXN88542.1"/>
    </source>
</evidence>
<feature type="transmembrane region" description="Helical" evidence="9">
    <location>
        <begin position="130"/>
        <end position="157"/>
    </location>
</feature>
<dbReference type="GO" id="GO:0016301">
    <property type="term" value="F:kinase activity"/>
    <property type="evidence" value="ECO:0007669"/>
    <property type="project" value="UniProtKB-KW"/>
</dbReference>
<evidence type="ECO:0000256" key="3">
    <source>
        <dbReference type="ARBA" id="ARBA00022553"/>
    </source>
</evidence>
<reference evidence="12 13" key="1">
    <citation type="submission" date="2021-07" db="EMBL/GenBank/DDBJ databases">
        <title>Whole Genome Sequence of Nocardia Iowensis.</title>
        <authorList>
            <person name="Lamm A."/>
            <person name="Collins-Fairclough A.M."/>
            <person name="Bunk B."/>
            <person name="Sproer C."/>
        </authorList>
    </citation>
    <scope>NUCLEOTIDE SEQUENCE [LARGE SCALE GENOMIC DNA]</scope>
    <source>
        <strain evidence="12 13">NRRL 5646</strain>
    </source>
</reference>
<feature type="domain" description="Signal transduction histidine kinase subgroup 3 dimerisation and phosphoacceptor" evidence="11">
    <location>
        <begin position="194"/>
        <end position="256"/>
    </location>
</feature>
<gene>
    <name evidence="12" type="ORF">KV110_23390</name>
</gene>
<dbReference type="InterPro" id="IPR011712">
    <property type="entry name" value="Sig_transdc_His_kin_sub3_dim/P"/>
</dbReference>
<evidence type="ECO:0000256" key="6">
    <source>
        <dbReference type="ARBA" id="ARBA00022777"/>
    </source>
</evidence>
<name>A0ABX8RHR5_NOCIO</name>
<dbReference type="CDD" id="cd16917">
    <property type="entry name" value="HATPase_UhpB-NarQ-NarX-like"/>
    <property type="match status" value="1"/>
</dbReference>
<keyword evidence="8" id="KW-0902">Two-component regulatory system</keyword>
<protein>
    <recommendedName>
        <fullName evidence="2">histidine kinase</fullName>
        <ecNumber evidence="2">2.7.13.3</ecNumber>
    </recommendedName>
</protein>
<dbReference type="Proteomes" id="UP000694257">
    <property type="component" value="Chromosome"/>
</dbReference>
<dbReference type="InterPro" id="IPR003594">
    <property type="entry name" value="HATPase_dom"/>
</dbReference>
<keyword evidence="9" id="KW-1133">Transmembrane helix</keyword>
<evidence type="ECO:0000256" key="1">
    <source>
        <dbReference type="ARBA" id="ARBA00000085"/>
    </source>
</evidence>
<dbReference type="RefSeq" id="WP_218469425.1">
    <property type="nucleotide sequence ID" value="NZ_BAABJN010000008.1"/>
</dbReference>
<dbReference type="PANTHER" id="PTHR24421">
    <property type="entry name" value="NITRATE/NITRITE SENSOR PROTEIN NARX-RELATED"/>
    <property type="match status" value="1"/>
</dbReference>
<evidence type="ECO:0000256" key="7">
    <source>
        <dbReference type="ARBA" id="ARBA00022840"/>
    </source>
</evidence>
<accession>A0ABX8RHR5</accession>
<evidence type="ECO:0000256" key="5">
    <source>
        <dbReference type="ARBA" id="ARBA00022741"/>
    </source>
</evidence>
<evidence type="ECO:0000259" key="10">
    <source>
        <dbReference type="Pfam" id="PF02518"/>
    </source>
</evidence>